<dbReference type="Proteomes" id="UP000055048">
    <property type="component" value="Unassembled WGS sequence"/>
</dbReference>
<feature type="region of interest" description="Disordered" evidence="1">
    <location>
        <begin position="66"/>
        <end position="85"/>
    </location>
</feature>
<accession>A0A0V0SWL4</accession>
<dbReference type="AlphaFoldDB" id="A0A0V0SWL4"/>
<dbReference type="OrthoDB" id="5927878at2759"/>
<gene>
    <name evidence="2" type="ORF">T05_5740</name>
</gene>
<feature type="non-terminal residue" evidence="2">
    <location>
        <position position="1"/>
    </location>
</feature>
<evidence type="ECO:0000313" key="2">
    <source>
        <dbReference type="EMBL" id="KRX31035.1"/>
    </source>
</evidence>
<dbReference type="EMBL" id="JYDJ01002023">
    <property type="protein sequence ID" value="KRX31035.1"/>
    <property type="molecule type" value="Genomic_DNA"/>
</dbReference>
<protein>
    <submittedName>
        <fullName evidence="2">Uncharacterized protein</fullName>
    </submittedName>
</protein>
<evidence type="ECO:0000256" key="1">
    <source>
        <dbReference type="SAM" id="MobiDB-lite"/>
    </source>
</evidence>
<sequence length="107" mass="11928">LSIYLLHTSHLQTGDDATEKIPAADEASVKRKRIDVPFGKDSHVKNGASTSGHLAEQKQIKKWMALKTTDTKGKTPSMGRARRSEDLPLSWMPFNTLYITLHSDEPP</sequence>
<comment type="caution">
    <text evidence="2">The sequence shown here is derived from an EMBL/GenBank/DDBJ whole genome shotgun (WGS) entry which is preliminary data.</text>
</comment>
<evidence type="ECO:0000313" key="3">
    <source>
        <dbReference type="Proteomes" id="UP000055048"/>
    </source>
</evidence>
<organism evidence="2 3">
    <name type="scientific">Trichinella murrelli</name>
    <dbReference type="NCBI Taxonomy" id="144512"/>
    <lineage>
        <taxon>Eukaryota</taxon>
        <taxon>Metazoa</taxon>
        <taxon>Ecdysozoa</taxon>
        <taxon>Nematoda</taxon>
        <taxon>Enoplea</taxon>
        <taxon>Dorylaimia</taxon>
        <taxon>Trichinellida</taxon>
        <taxon>Trichinellidae</taxon>
        <taxon>Trichinella</taxon>
    </lineage>
</organism>
<feature type="region of interest" description="Disordered" evidence="1">
    <location>
        <begin position="37"/>
        <end position="56"/>
    </location>
</feature>
<reference evidence="2 3" key="1">
    <citation type="submission" date="2015-01" db="EMBL/GenBank/DDBJ databases">
        <title>Evolution of Trichinella species and genotypes.</title>
        <authorList>
            <person name="Korhonen P.K."/>
            <person name="Edoardo P."/>
            <person name="Giuseppe L.R."/>
            <person name="Gasser R.B."/>
        </authorList>
    </citation>
    <scope>NUCLEOTIDE SEQUENCE [LARGE SCALE GENOMIC DNA]</scope>
    <source>
        <strain evidence="2">ISS417</strain>
    </source>
</reference>
<keyword evidence="3" id="KW-1185">Reference proteome</keyword>
<name>A0A0V0SWL4_9BILA</name>
<proteinExistence type="predicted"/>